<evidence type="ECO:0000256" key="16">
    <source>
        <dbReference type="ARBA" id="ARBA00042798"/>
    </source>
</evidence>
<keyword evidence="4" id="KW-0235">DNA replication</keyword>
<name>S6AD88_SULDS</name>
<dbReference type="SUPFAM" id="SSF55811">
    <property type="entry name" value="Nudix"/>
    <property type="match status" value="1"/>
</dbReference>
<dbReference type="RefSeq" id="WP_009205473.1">
    <property type="nucleotide sequence ID" value="NC_022357.1"/>
</dbReference>
<evidence type="ECO:0000256" key="7">
    <source>
        <dbReference type="ARBA" id="ARBA00022801"/>
    </source>
</evidence>
<dbReference type="InterPro" id="IPR047127">
    <property type="entry name" value="MutT-like"/>
</dbReference>
<dbReference type="InterPro" id="IPR036206">
    <property type="entry name" value="ThiamineP_synth_sf"/>
</dbReference>
<evidence type="ECO:0000256" key="17">
    <source>
        <dbReference type="RuleBase" id="RU003476"/>
    </source>
</evidence>
<evidence type="ECO:0000313" key="19">
    <source>
        <dbReference type="EMBL" id="BAN36278.1"/>
    </source>
</evidence>
<sequence>MTNVLEVAAAVMQRSDGEFLLAERPVGKPYAGWWEFPGGKIEAGESPYHALVRELHEELGIDVDVAHPWLTRVYTYPHAKVRLHFFRVVSWHGEPHGKENQRLSWQYPGAVNVTPLLPANGPVLRSLNLPPVCAITHAAELGVEPFMERLQAALQQGVKLIQVREKAMDAATLRAFSAEVVRQAHAYGARVVINSDTALAREVGADGVQLNSAQLMALAARPEVELVGASCHDRQELERVVELELDFALLSPVLPTQSHPGAPALGWEGFARLVRDLPMPVYALGGVSRADMDEAWQHGAHGIAMLRGAWQA</sequence>
<dbReference type="eggNOG" id="COG0494">
    <property type="taxonomic scope" value="Bacteria"/>
</dbReference>
<dbReference type="CDD" id="cd00564">
    <property type="entry name" value="TMP_TenI"/>
    <property type="match status" value="1"/>
</dbReference>
<dbReference type="NCBIfam" id="NF006530">
    <property type="entry name" value="PRK08999.1"/>
    <property type="match status" value="1"/>
</dbReference>
<evidence type="ECO:0000256" key="5">
    <source>
        <dbReference type="ARBA" id="ARBA00022723"/>
    </source>
</evidence>
<evidence type="ECO:0000256" key="1">
    <source>
        <dbReference type="ARBA" id="ARBA00001946"/>
    </source>
</evidence>
<evidence type="ECO:0000256" key="8">
    <source>
        <dbReference type="ARBA" id="ARBA00022842"/>
    </source>
</evidence>
<dbReference type="InterPro" id="IPR015797">
    <property type="entry name" value="NUDIX_hydrolase-like_dom_sf"/>
</dbReference>
<comment type="cofactor">
    <cofactor evidence="1">
        <name>Mg(2+)</name>
        <dbReference type="ChEBI" id="CHEBI:18420"/>
    </cofactor>
</comment>
<dbReference type="InterPro" id="IPR013785">
    <property type="entry name" value="Aldolase_TIM"/>
</dbReference>
<dbReference type="GO" id="GO:0006281">
    <property type="term" value="P:DNA repair"/>
    <property type="evidence" value="ECO:0007669"/>
    <property type="project" value="UniProtKB-KW"/>
</dbReference>
<reference evidence="19 20" key="1">
    <citation type="journal article" date="2012" name="Appl. Environ. Microbiol.">
        <title>Draft genome sequence of a psychrotolerant sulfur-oxidizing bacterium, Sulfuricella denitrificans skB26, and proteomic insights into cold adaptation.</title>
        <authorList>
            <person name="Watanabe T."/>
            <person name="Kojima H."/>
            <person name="Fukui M."/>
        </authorList>
    </citation>
    <scope>NUCLEOTIDE SEQUENCE [LARGE SCALE GENOMIC DNA]</scope>
    <source>
        <strain evidence="20">skB26</strain>
    </source>
</reference>
<proteinExistence type="inferred from homology"/>
<dbReference type="GO" id="GO:0008413">
    <property type="term" value="F:8-oxo-7,8-dihydroguanosine triphosphate pyrophosphatase activity"/>
    <property type="evidence" value="ECO:0007669"/>
    <property type="project" value="TreeGrafter"/>
</dbReference>
<comment type="similarity">
    <text evidence="2 17">Belongs to the Nudix hydrolase family.</text>
</comment>
<dbReference type="HOGENOM" id="CLU_076087_0_0_4"/>
<dbReference type="OrthoDB" id="9810648at2"/>
<keyword evidence="7 17" id="KW-0378">Hydrolase</keyword>
<evidence type="ECO:0000256" key="15">
    <source>
        <dbReference type="ARBA" id="ARBA00041979"/>
    </source>
</evidence>
<comment type="catalytic activity">
    <reaction evidence="11">
        <text>8-oxo-GTP + H2O = 8-oxo-GMP + diphosphate + H(+)</text>
        <dbReference type="Rhea" id="RHEA:67616"/>
        <dbReference type="ChEBI" id="CHEBI:15377"/>
        <dbReference type="ChEBI" id="CHEBI:15378"/>
        <dbReference type="ChEBI" id="CHEBI:33019"/>
        <dbReference type="ChEBI" id="CHEBI:143553"/>
        <dbReference type="ChEBI" id="CHEBI:145694"/>
    </reaction>
</comment>
<evidence type="ECO:0000256" key="3">
    <source>
        <dbReference type="ARBA" id="ARBA00022457"/>
    </source>
</evidence>
<keyword evidence="6" id="KW-0227">DNA damage</keyword>
<keyword evidence="20" id="KW-1185">Reference proteome</keyword>
<evidence type="ECO:0000256" key="13">
    <source>
        <dbReference type="ARBA" id="ARBA00040794"/>
    </source>
</evidence>
<dbReference type="Gene3D" id="3.20.20.70">
    <property type="entry name" value="Aldolase class I"/>
    <property type="match status" value="1"/>
</dbReference>
<keyword evidence="3" id="KW-0515">Mutator protein</keyword>
<dbReference type="eggNOG" id="COG0352">
    <property type="taxonomic scope" value="Bacteria"/>
</dbReference>
<comment type="catalytic activity">
    <reaction evidence="10">
        <text>8-oxo-dGTP + H2O = 8-oxo-dGMP + diphosphate + H(+)</text>
        <dbReference type="Rhea" id="RHEA:31575"/>
        <dbReference type="ChEBI" id="CHEBI:15377"/>
        <dbReference type="ChEBI" id="CHEBI:15378"/>
        <dbReference type="ChEBI" id="CHEBI:33019"/>
        <dbReference type="ChEBI" id="CHEBI:63224"/>
        <dbReference type="ChEBI" id="CHEBI:77896"/>
        <dbReference type="EC" id="3.6.1.55"/>
    </reaction>
</comment>
<dbReference type="InterPro" id="IPR020084">
    <property type="entry name" value="NUDIX_hydrolase_CS"/>
</dbReference>
<dbReference type="CDD" id="cd03425">
    <property type="entry name" value="NUDIX_MutT_NudA_like"/>
    <property type="match status" value="1"/>
</dbReference>
<dbReference type="GO" id="GO:0046872">
    <property type="term" value="F:metal ion binding"/>
    <property type="evidence" value="ECO:0007669"/>
    <property type="project" value="UniProtKB-KW"/>
</dbReference>
<dbReference type="Proteomes" id="UP000015559">
    <property type="component" value="Chromosome"/>
</dbReference>
<dbReference type="PANTHER" id="PTHR47707:SF1">
    <property type="entry name" value="NUDIX HYDROLASE FAMILY PROTEIN"/>
    <property type="match status" value="1"/>
</dbReference>
<dbReference type="Pfam" id="PF02581">
    <property type="entry name" value="TMP-TENI"/>
    <property type="match status" value="1"/>
</dbReference>
<dbReference type="GO" id="GO:0006260">
    <property type="term" value="P:DNA replication"/>
    <property type="evidence" value="ECO:0007669"/>
    <property type="project" value="UniProtKB-KW"/>
</dbReference>
<protein>
    <recommendedName>
        <fullName evidence="13">8-oxo-dGTP diphosphatase</fullName>
        <ecNumber evidence="12">3.6.1.55</ecNumber>
    </recommendedName>
    <alternativeName>
        <fullName evidence="16">7,8-dihydro-8-oxoguanine-triphosphatase</fullName>
    </alternativeName>
    <alternativeName>
        <fullName evidence="15">Mutator protein MutT</fullName>
    </alternativeName>
    <alternativeName>
        <fullName evidence="14">dGTP pyrophosphohydrolase</fullName>
    </alternativeName>
</protein>
<evidence type="ECO:0000259" key="18">
    <source>
        <dbReference type="PROSITE" id="PS51462"/>
    </source>
</evidence>
<dbReference type="STRING" id="1163617.SCD_n02471"/>
<dbReference type="InterPro" id="IPR022998">
    <property type="entry name" value="ThiamineP_synth_TenI"/>
</dbReference>
<evidence type="ECO:0000256" key="2">
    <source>
        <dbReference type="ARBA" id="ARBA00005582"/>
    </source>
</evidence>
<dbReference type="EMBL" id="AP013066">
    <property type="protein sequence ID" value="BAN36278.1"/>
    <property type="molecule type" value="Genomic_DNA"/>
</dbReference>
<keyword evidence="8" id="KW-0460">Magnesium</keyword>
<keyword evidence="9" id="KW-0234">DNA repair</keyword>
<accession>S6AD88</accession>
<dbReference type="PROSITE" id="PS51462">
    <property type="entry name" value="NUDIX"/>
    <property type="match status" value="1"/>
</dbReference>
<evidence type="ECO:0000256" key="4">
    <source>
        <dbReference type="ARBA" id="ARBA00022705"/>
    </source>
</evidence>
<dbReference type="GO" id="GO:0044716">
    <property type="term" value="F:8-oxo-GDP phosphatase activity"/>
    <property type="evidence" value="ECO:0007669"/>
    <property type="project" value="TreeGrafter"/>
</dbReference>
<dbReference type="PRINTS" id="PR00502">
    <property type="entry name" value="NUDIXFAMILY"/>
</dbReference>
<dbReference type="GO" id="GO:0009228">
    <property type="term" value="P:thiamine biosynthetic process"/>
    <property type="evidence" value="ECO:0007669"/>
    <property type="project" value="UniProtKB-KW"/>
</dbReference>
<evidence type="ECO:0000256" key="12">
    <source>
        <dbReference type="ARBA" id="ARBA00038905"/>
    </source>
</evidence>
<evidence type="ECO:0000256" key="10">
    <source>
        <dbReference type="ARBA" id="ARBA00035861"/>
    </source>
</evidence>
<dbReference type="Pfam" id="PF00293">
    <property type="entry name" value="NUDIX"/>
    <property type="match status" value="1"/>
</dbReference>
<evidence type="ECO:0000256" key="11">
    <source>
        <dbReference type="ARBA" id="ARBA00036904"/>
    </source>
</evidence>
<evidence type="ECO:0000256" key="9">
    <source>
        <dbReference type="ARBA" id="ARBA00023204"/>
    </source>
</evidence>
<dbReference type="Gene3D" id="3.90.79.10">
    <property type="entry name" value="Nucleoside Triphosphate Pyrophosphohydrolase"/>
    <property type="match status" value="1"/>
</dbReference>
<dbReference type="SUPFAM" id="SSF51391">
    <property type="entry name" value="Thiamin phosphate synthase"/>
    <property type="match status" value="1"/>
</dbReference>
<dbReference type="GO" id="GO:0035539">
    <property type="term" value="F:8-oxo-7,8-dihydrodeoxyguanosine triphosphate pyrophosphatase activity"/>
    <property type="evidence" value="ECO:0007669"/>
    <property type="project" value="UniProtKB-EC"/>
</dbReference>
<evidence type="ECO:0000256" key="6">
    <source>
        <dbReference type="ARBA" id="ARBA00022763"/>
    </source>
</evidence>
<dbReference type="InterPro" id="IPR020476">
    <property type="entry name" value="Nudix_hydrolase"/>
</dbReference>
<organism evidence="19 20">
    <name type="scientific">Sulfuricella denitrificans (strain DSM 22764 / NBRC 105220 / skB26)</name>
    <dbReference type="NCBI Taxonomy" id="1163617"/>
    <lineage>
        <taxon>Bacteria</taxon>
        <taxon>Pseudomonadati</taxon>
        <taxon>Pseudomonadota</taxon>
        <taxon>Betaproteobacteria</taxon>
        <taxon>Nitrosomonadales</taxon>
        <taxon>Sulfuricellaceae</taxon>
        <taxon>Sulfuricella</taxon>
    </lineage>
</organism>
<dbReference type="GO" id="GO:0044715">
    <property type="term" value="F:8-oxo-dGDP phosphatase activity"/>
    <property type="evidence" value="ECO:0007669"/>
    <property type="project" value="TreeGrafter"/>
</dbReference>
<feature type="domain" description="Nudix hydrolase" evidence="18">
    <location>
        <begin position="2"/>
        <end position="131"/>
    </location>
</feature>
<dbReference type="AlphaFoldDB" id="S6AD88"/>
<keyword evidence="5" id="KW-0479">Metal-binding</keyword>
<evidence type="ECO:0000313" key="20">
    <source>
        <dbReference type="Proteomes" id="UP000015559"/>
    </source>
</evidence>
<gene>
    <name evidence="19" type="ORF">SCD_n02471</name>
</gene>
<dbReference type="InterPro" id="IPR000086">
    <property type="entry name" value="NUDIX_hydrolase_dom"/>
</dbReference>
<dbReference type="KEGG" id="sdr:SCD_n02471"/>
<dbReference type="EC" id="3.6.1.55" evidence="12"/>
<dbReference type="PANTHER" id="PTHR47707">
    <property type="entry name" value="8-OXO-DGTP DIPHOSPHATASE"/>
    <property type="match status" value="1"/>
</dbReference>
<dbReference type="PROSITE" id="PS00893">
    <property type="entry name" value="NUDIX_BOX"/>
    <property type="match status" value="1"/>
</dbReference>
<evidence type="ECO:0000256" key="14">
    <source>
        <dbReference type="ARBA" id="ARBA00041592"/>
    </source>
</evidence>